<feature type="compositionally biased region" description="Basic and acidic residues" evidence="3">
    <location>
        <begin position="279"/>
        <end position="301"/>
    </location>
</feature>
<dbReference type="CDD" id="cd06533">
    <property type="entry name" value="Glyco_transf_WecG_TagA"/>
    <property type="match status" value="1"/>
</dbReference>
<gene>
    <name evidence="4" type="ORF">CSW64_01215</name>
</gene>
<feature type="region of interest" description="Disordered" evidence="3">
    <location>
        <begin position="279"/>
        <end position="344"/>
    </location>
</feature>
<organism evidence="4 5">
    <name type="scientific">Caulobacter mirabilis</name>
    <dbReference type="NCBI Taxonomy" id="69666"/>
    <lineage>
        <taxon>Bacteria</taxon>
        <taxon>Pseudomonadati</taxon>
        <taxon>Pseudomonadota</taxon>
        <taxon>Alphaproteobacteria</taxon>
        <taxon>Caulobacterales</taxon>
        <taxon>Caulobacteraceae</taxon>
        <taxon>Caulobacter</taxon>
    </lineage>
</organism>
<dbReference type="RefSeq" id="WP_099620380.1">
    <property type="nucleotide sequence ID" value="NZ_CP024201.1"/>
</dbReference>
<dbReference type="InterPro" id="IPR004629">
    <property type="entry name" value="WecG_TagA_CpsF"/>
</dbReference>
<keyword evidence="1" id="KW-0328">Glycosyltransferase</keyword>
<dbReference type="GO" id="GO:0016758">
    <property type="term" value="F:hexosyltransferase activity"/>
    <property type="evidence" value="ECO:0007669"/>
    <property type="project" value="TreeGrafter"/>
</dbReference>
<protein>
    <submittedName>
        <fullName evidence="4">Glycosyltransferase</fullName>
    </submittedName>
</protein>
<evidence type="ECO:0000256" key="1">
    <source>
        <dbReference type="ARBA" id="ARBA00022676"/>
    </source>
</evidence>
<feature type="region of interest" description="Disordered" evidence="3">
    <location>
        <begin position="1"/>
        <end position="21"/>
    </location>
</feature>
<keyword evidence="5" id="KW-1185">Reference proteome</keyword>
<dbReference type="Proteomes" id="UP000228945">
    <property type="component" value="Chromosome"/>
</dbReference>
<dbReference type="NCBIfam" id="TIGR00696">
    <property type="entry name" value="wecG_tagA_cpsF"/>
    <property type="match status" value="1"/>
</dbReference>
<evidence type="ECO:0000256" key="2">
    <source>
        <dbReference type="ARBA" id="ARBA00022679"/>
    </source>
</evidence>
<dbReference type="OrthoDB" id="9771846at2"/>
<evidence type="ECO:0000313" key="4">
    <source>
        <dbReference type="EMBL" id="ATQ41123.1"/>
    </source>
</evidence>
<accession>A0A2D2AT21</accession>
<proteinExistence type="predicted"/>
<dbReference type="EMBL" id="CP024201">
    <property type="protein sequence ID" value="ATQ41123.1"/>
    <property type="molecule type" value="Genomic_DNA"/>
</dbReference>
<evidence type="ECO:0000256" key="3">
    <source>
        <dbReference type="SAM" id="MobiDB-lite"/>
    </source>
</evidence>
<name>A0A2D2AT21_9CAUL</name>
<feature type="compositionally biased region" description="Basic and acidic residues" evidence="3">
    <location>
        <begin position="335"/>
        <end position="344"/>
    </location>
</feature>
<dbReference type="KEGG" id="cmb:CSW64_01215"/>
<evidence type="ECO:0000313" key="5">
    <source>
        <dbReference type="Proteomes" id="UP000228945"/>
    </source>
</evidence>
<sequence>MRIGEGGLRGDAAPQPRRPFRLKRRPEERVRLLGQTMDMVKAEEVLHFVANHVAQGKRAIVANHNLHSLALLRGSPELQAFFDKADLVEIDSRPLLFWAKLTGRKRAQAFHRCTYLDWRDDFWEIAHVHRWRVFYLGGAPGVAAAAAANIGKTRPGARIAVRDGFFDMTPGSAGAQSVLDEINAFRPDVLMVGMGMPRQELWIHRHYDLLTPCVVLPVGAAFDYEAGVQRAAPRWMGRLGLEWLFRLAADPKRLFHRYCVEPWLLVDLLARDLVESRPARASEPERRRVQLPDSPRRRASDLRGQGEGPSPADSSPASRVAMIAPNAPRSGAPESGERPLAEQS</sequence>
<dbReference type="PANTHER" id="PTHR34136">
    <property type="match status" value="1"/>
</dbReference>
<dbReference type="PANTHER" id="PTHR34136:SF1">
    <property type="entry name" value="UDP-N-ACETYL-D-MANNOSAMINURONIC ACID TRANSFERASE"/>
    <property type="match status" value="1"/>
</dbReference>
<keyword evidence="2 4" id="KW-0808">Transferase</keyword>
<dbReference type="Pfam" id="PF03808">
    <property type="entry name" value="Glyco_tran_WecG"/>
    <property type="match status" value="1"/>
</dbReference>
<reference evidence="4 5" key="1">
    <citation type="submission" date="2017-10" db="EMBL/GenBank/DDBJ databases">
        <title>Genome sequence of Caulobacter mirabilis FWC38.</title>
        <authorList>
            <person name="Fiebig A."/>
            <person name="Crosson S."/>
        </authorList>
    </citation>
    <scope>NUCLEOTIDE SEQUENCE [LARGE SCALE GENOMIC DNA]</scope>
    <source>
        <strain evidence="4 5">FWC 38</strain>
    </source>
</reference>
<dbReference type="AlphaFoldDB" id="A0A2D2AT21"/>